<comment type="similarity">
    <text evidence="1 4">Belongs to the universal ribosomal protein uL23 family.</text>
</comment>
<dbReference type="InterPro" id="IPR013025">
    <property type="entry name" value="Ribosomal_uL23-like"/>
</dbReference>
<dbReference type="GO" id="GO:0006412">
    <property type="term" value="P:translation"/>
    <property type="evidence" value="ECO:0007669"/>
    <property type="project" value="UniProtKB-UniRule"/>
</dbReference>
<proteinExistence type="inferred from homology"/>
<dbReference type="EMBL" id="MGJZ01000006">
    <property type="protein sequence ID" value="OGN17696.1"/>
    <property type="molecule type" value="Genomic_DNA"/>
</dbReference>
<dbReference type="GO" id="GO:0005840">
    <property type="term" value="C:ribosome"/>
    <property type="evidence" value="ECO:0007669"/>
    <property type="project" value="UniProtKB-KW"/>
</dbReference>
<comment type="caution">
    <text evidence="5">The sequence shown here is derived from an EMBL/GenBank/DDBJ whole genome shotgun (WGS) entry which is preliminary data.</text>
</comment>
<dbReference type="GO" id="GO:1990904">
    <property type="term" value="C:ribonucleoprotein complex"/>
    <property type="evidence" value="ECO:0007669"/>
    <property type="project" value="UniProtKB-KW"/>
</dbReference>
<comment type="function">
    <text evidence="4">One of the early assembly proteins it binds 23S rRNA. One of the proteins that surrounds the polypeptide exit tunnel on the outside of the ribosome. Forms the main docking site for trigger factor binding to the ribosome.</text>
</comment>
<protein>
    <recommendedName>
        <fullName evidence="4">Large ribosomal subunit protein uL23</fullName>
    </recommendedName>
</protein>
<dbReference type="HAMAP" id="MF_01369_B">
    <property type="entry name" value="Ribosomal_uL23_B"/>
    <property type="match status" value="1"/>
</dbReference>
<dbReference type="PANTHER" id="PTHR11620">
    <property type="entry name" value="60S RIBOSOMAL PROTEIN L23A"/>
    <property type="match status" value="1"/>
</dbReference>
<evidence type="ECO:0000256" key="3">
    <source>
        <dbReference type="ARBA" id="ARBA00023274"/>
    </source>
</evidence>
<dbReference type="GO" id="GO:0019843">
    <property type="term" value="F:rRNA binding"/>
    <property type="evidence" value="ECO:0007669"/>
    <property type="project" value="UniProtKB-UniRule"/>
</dbReference>
<name>A0A1F8FZ40_9BACT</name>
<keyword evidence="4" id="KW-0699">rRNA-binding</keyword>
<dbReference type="AlphaFoldDB" id="A0A1F8FZ40"/>
<keyword evidence="2 4" id="KW-0689">Ribosomal protein</keyword>
<gene>
    <name evidence="4" type="primary">rplW</name>
    <name evidence="5" type="ORF">A3C88_01390</name>
</gene>
<dbReference type="InterPro" id="IPR012677">
    <property type="entry name" value="Nucleotide-bd_a/b_plait_sf"/>
</dbReference>
<sequence>MIAGNSVLKNFYVSEKAARLEKTNQYMFAVTKNATKSEIKKQVTKQYNVRVVAVNILNMPQKIKTVNRREGVRPGFKKAIVTLVQGDSIDQAKA</sequence>
<dbReference type="Gene3D" id="3.30.70.330">
    <property type="match status" value="1"/>
</dbReference>
<keyword evidence="4" id="KW-0694">RNA-binding</keyword>
<evidence type="ECO:0000313" key="5">
    <source>
        <dbReference type="EMBL" id="OGN17696.1"/>
    </source>
</evidence>
<dbReference type="SUPFAM" id="SSF54189">
    <property type="entry name" value="Ribosomal proteins S24e, L23 and L15e"/>
    <property type="match status" value="1"/>
</dbReference>
<evidence type="ECO:0000313" key="6">
    <source>
        <dbReference type="Proteomes" id="UP000178117"/>
    </source>
</evidence>
<accession>A0A1F8FZ40</accession>
<evidence type="ECO:0000256" key="4">
    <source>
        <dbReference type="HAMAP-Rule" id="MF_01369"/>
    </source>
</evidence>
<evidence type="ECO:0000256" key="2">
    <source>
        <dbReference type="ARBA" id="ARBA00022980"/>
    </source>
</evidence>
<keyword evidence="3 4" id="KW-0687">Ribonucleoprotein</keyword>
<dbReference type="STRING" id="1802685.A3C88_01390"/>
<evidence type="ECO:0000256" key="1">
    <source>
        <dbReference type="ARBA" id="ARBA00006700"/>
    </source>
</evidence>
<dbReference type="GO" id="GO:0003735">
    <property type="term" value="F:structural constituent of ribosome"/>
    <property type="evidence" value="ECO:0007669"/>
    <property type="project" value="InterPro"/>
</dbReference>
<dbReference type="Pfam" id="PF00276">
    <property type="entry name" value="Ribosomal_L23"/>
    <property type="match status" value="1"/>
</dbReference>
<comment type="subunit">
    <text evidence="4">Part of the 50S ribosomal subunit. Contacts protein L29, and trigger factor when it is bound to the ribosome.</text>
</comment>
<dbReference type="InterPro" id="IPR012678">
    <property type="entry name" value="Ribosomal_uL23/eL15/eS24_sf"/>
</dbReference>
<organism evidence="5 6">
    <name type="scientific">Candidatus Yanofskybacteria bacterium RIFCSPHIGHO2_02_FULL_50_12</name>
    <dbReference type="NCBI Taxonomy" id="1802685"/>
    <lineage>
        <taxon>Bacteria</taxon>
        <taxon>Candidatus Yanofskyibacteriota</taxon>
    </lineage>
</organism>
<dbReference type="Proteomes" id="UP000178117">
    <property type="component" value="Unassembled WGS sequence"/>
</dbReference>
<reference evidence="5 6" key="1">
    <citation type="journal article" date="2016" name="Nat. Commun.">
        <title>Thousands of microbial genomes shed light on interconnected biogeochemical processes in an aquifer system.</title>
        <authorList>
            <person name="Anantharaman K."/>
            <person name="Brown C.T."/>
            <person name="Hug L.A."/>
            <person name="Sharon I."/>
            <person name="Castelle C.J."/>
            <person name="Probst A.J."/>
            <person name="Thomas B.C."/>
            <person name="Singh A."/>
            <person name="Wilkins M.J."/>
            <person name="Karaoz U."/>
            <person name="Brodie E.L."/>
            <person name="Williams K.H."/>
            <person name="Hubbard S.S."/>
            <person name="Banfield J.F."/>
        </authorList>
    </citation>
    <scope>NUCLEOTIDE SEQUENCE [LARGE SCALE GENOMIC DNA]</scope>
</reference>